<dbReference type="AlphaFoldDB" id="A7F8B1"/>
<dbReference type="HOGENOM" id="CLU_1046488_0_0_1"/>
<proteinExistence type="predicted"/>
<keyword evidence="3" id="KW-1185">Reference proteome</keyword>
<organism evidence="2 3">
    <name type="scientific">Sclerotinia sclerotiorum (strain ATCC 18683 / 1980 / Ss-1)</name>
    <name type="common">White mold</name>
    <name type="synonym">Whetzelinia sclerotiorum</name>
    <dbReference type="NCBI Taxonomy" id="665079"/>
    <lineage>
        <taxon>Eukaryota</taxon>
        <taxon>Fungi</taxon>
        <taxon>Dikarya</taxon>
        <taxon>Ascomycota</taxon>
        <taxon>Pezizomycotina</taxon>
        <taxon>Leotiomycetes</taxon>
        <taxon>Helotiales</taxon>
        <taxon>Sclerotiniaceae</taxon>
        <taxon>Sclerotinia</taxon>
    </lineage>
</organism>
<feature type="region of interest" description="Disordered" evidence="1">
    <location>
        <begin position="226"/>
        <end position="266"/>
    </location>
</feature>
<reference evidence="3" key="1">
    <citation type="journal article" date="2011" name="PLoS Genet.">
        <title>Genomic analysis of the necrotrophic fungal pathogens Sclerotinia sclerotiorum and Botrytis cinerea.</title>
        <authorList>
            <person name="Amselem J."/>
            <person name="Cuomo C.A."/>
            <person name="van Kan J.A."/>
            <person name="Viaud M."/>
            <person name="Benito E.P."/>
            <person name="Couloux A."/>
            <person name="Coutinho P.M."/>
            <person name="de Vries R.P."/>
            <person name="Dyer P.S."/>
            <person name="Fillinger S."/>
            <person name="Fournier E."/>
            <person name="Gout L."/>
            <person name="Hahn M."/>
            <person name="Kohn L."/>
            <person name="Lapalu N."/>
            <person name="Plummer K.M."/>
            <person name="Pradier J.M."/>
            <person name="Quevillon E."/>
            <person name="Sharon A."/>
            <person name="Simon A."/>
            <person name="ten Have A."/>
            <person name="Tudzynski B."/>
            <person name="Tudzynski P."/>
            <person name="Wincker P."/>
            <person name="Andrew M."/>
            <person name="Anthouard V."/>
            <person name="Beever R.E."/>
            <person name="Beffa R."/>
            <person name="Benoit I."/>
            <person name="Bouzid O."/>
            <person name="Brault B."/>
            <person name="Chen Z."/>
            <person name="Choquer M."/>
            <person name="Collemare J."/>
            <person name="Cotton P."/>
            <person name="Danchin E.G."/>
            <person name="Da Silva C."/>
            <person name="Gautier A."/>
            <person name="Giraud C."/>
            <person name="Giraud T."/>
            <person name="Gonzalez C."/>
            <person name="Grossetete S."/>
            <person name="Guldener U."/>
            <person name="Henrissat B."/>
            <person name="Howlett B.J."/>
            <person name="Kodira C."/>
            <person name="Kretschmer M."/>
            <person name="Lappartient A."/>
            <person name="Leroch M."/>
            <person name="Levis C."/>
            <person name="Mauceli E."/>
            <person name="Neuveglise C."/>
            <person name="Oeser B."/>
            <person name="Pearson M."/>
            <person name="Poulain J."/>
            <person name="Poussereau N."/>
            <person name="Quesneville H."/>
            <person name="Rascle C."/>
            <person name="Schumacher J."/>
            <person name="Segurens B."/>
            <person name="Sexton A."/>
            <person name="Silva E."/>
            <person name="Sirven C."/>
            <person name="Soanes D.M."/>
            <person name="Talbot N.J."/>
            <person name="Templeton M."/>
            <person name="Yandava C."/>
            <person name="Yarden O."/>
            <person name="Zeng Q."/>
            <person name="Rollins J.A."/>
            <person name="Lebrun M.H."/>
            <person name="Dickman M."/>
        </authorList>
    </citation>
    <scope>NUCLEOTIDE SEQUENCE [LARGE SCALE GENOMIC DNA]</scope>
    <source>
        <strain evidence="3">ATCC 18683 / 1980 / Ss-1</strain>
    </source>
</reference>
<name>A7F8B1_SCLS1</name>
<evidence type="ECO:0000313" key="2">
    <source>
        <dbReference type="EMBL" id="EDN98982.1"/>
    </source>
</evidence>
<gene>
    <name evidence="2" type="ORF">SS1G_13842</name>
</gene>
<dbReference type="KEGG" id="ssl:SS1G_13842"/>
<feature type="compositionally biased region" description="Polar residues" evidence="1">
    <location>
        <begin position="241"/>
        <end position="253"/>
    </location>
</feature>
<feature type="compositionally biased region" description="Basic and acidic residues" evidence="1">
    <location>
        <begin position="255"/>
        <end position="266"/>
    </location>
</feature>
<evidence type="ECO:0008006" key="4">
    <source>
        <dbReference type="Google" id="ProtNLM"/>
    </source>
</evidence>
<evidence type="ECO:0000256" key="1">
    <source>
        <dbReference type="SAM" id="MobiDB-lite"/>
    </source>
</evidence>
<sequence length="266" mass="29794">MQVKYGIVDSDFYNFDETGFMMDEIYLGMVVTSIERCNRSKAIQPSNREWATAIICGNGEGWTISPFLVVQGQYHCVNEVNDFNLITTNMKAGFQGAGLIPFDPQSILSKLDIRIRTSTPPSTSLELTNSWISQTLHNPTEALLQSTLVKARMARHQSSSPTPIFEIVQTLAKGTERLAYEVTLLSAENRILRRANEALSKCRYAKKIQLRNEGVLTGQEAEDILSQQEVDNQIQRDERQNGGNSNRESSTSRCRIIDDMHGPSAS</sequence>
<dbReference type="EMBL" id="CH476647">
    <property type="protein sequence ID" value="EDN98982.1"/>
    <property type="molecule type" value="Genomic_DNA"/>
</dbReference>
<protein>
    <recommendedName>
        <fullName evidence="4">DDE-1 domain-containing protein</fullName>
    </recommendedName>
</protein>
<dbReference type="RefSeq" id="XP_001585273.1">
    <property type="nucleotide sequence ID" value="XM_001585223.1"/>
</dbReference>
<accession>A7F8B1</accession>
<evidence type="ECO:0000313" key="3">
    <source>
        <dbReference type="Proteomes" id="UP000001312"/>
    </source>
</evidence>
<dbReference type="GeneID" id="5481348"/>
<dbReference type="InParanoid" id="A7F8B1"/>
<dbReference type="Proteomes" id="UP000001312">
    <property type="component" value="Unassembled WGS sequence"/>
</dbReference>